<keyword evidence="2" id="KW-1185">Reference proteome</keyword>
<accession>A0A1Y6BYP3</accession>
<protein>
    <submittedName>
        <fullName evidence="1">TIGR02147 family protein</fullName>
    </submittedName>
</protein>
<reference evidence="2" key="1">
    <citation type="submission" date="2017-04" db="EMBL/GenBank/DDBJ databases">
        <authorList>
            <person name="Varghese N."/>
            <person name="Submissions S."/>
        </authorList>
    </citation>
    <scope>NUCLEOTIDE SEQUENCE [LARGE SCALE GENOMIC DNA]</scope>
    <source>
        <strain evidence="2">RKEM611</strain>
    </source>
</reference>
<dbReference type="OrthoDB" id="9993413at2"/>
<sequence>MTQKIVNGAPKEAVAALKPASILRQASCSGQAIKGLYLYKKTQSDKFSIGYISKATGASKGYISDVMSGRRFLNPRYWDAFSEVFGLDISCRTVLHLLISFDVESDEAERKKLCKELQAARKTIDTAHMKMPSRAKGVFFAFEVFCAFGLFGGRPSRSDLRSYFGSARSIELDYALQLLKEMGVIVMEGGVYHITETTITFGSSEDGVSYYDFIKDSLTKAMKAADRWAKEGQDSIFESTLISVRKADYLKLLPKIQSDLHRLQADLETSEADELIRFNIQIYPNN</sequence>
<dbReference type="RefSeq" id="WP_132318696.1">
    <property type="nucleotide sequence ID" value="NZ_FWZT01000008.1"/>
</dbReference>
<dbReference type="InterPro" id="IPR011873">
    <property type="entry name" value="CHP02147"/>
</dbReference>
<dbReference type="NCBIfam" id="TIGR02147">
    <property type="entry name" value="Fsuc_second"/>
    <property type="match status" value="1"/>
</dbReference>
<dbReference type="AlphaFoldDB" id="A0A1Y6BYP3"/>
<dbReference type="Proteomes" id="UP000192907">
    <property type="component" value="Unassembled WGS sequence"/>
</dbReference>
<evidence type="ECO:0000313" key="1">
    <source>
        <dbReference type="EMBL" id="SMF27494.1"/>
    </source>
</evidence>
<dbReference type="EMBL" id="FWZT01000008">
    <property type="protein sequence ID" value="SMF27494.1"/>
    <property type="molecule type" value="Genomic_DNA"/>
</dbReference>
<gene>
    <name evidence="1" type="ORF">SAMN06296036_108233</name>
</gene>
<evidence type="ECO:0000313" key="2">
    <source>
        <dbReference type="Proteomes" id="UP000192907"/>
    </source>
</evidence>
<name>A0A1Y6BYP3_9BACT</name>
<proteinExistence type="predicted"/>
<organism evidence="1 2">
    <name type="scientific">Pseudobacteriovorax antillogorgiicola</name>
    <dbReference type="NCBI Taxonomy" id="1513793"/>
    <lineage>
        <taxon>Bacteria</taxon>
        <taxon>Pseudomonadati</taxon>
        <taxon>Bdellovibrionota</taxon>
        <taxon>Oligoflexia</taxon>
        <taxon>Oligoflexales</taxon>
        <taxon>Pseudobacteriovoracaceae</taxon>
        <taxon>Pseudobacteriovorax</taxon>
    </lineage>
</organism>